<reference evidence="2 3" key="1">
    <citation type="submission" date="2018-06" db="EMBL/GenBank/DDBJ databases">
        <title>Paenibacillus montanisoli sp. nov., isolated from mountain area soil.</title>
        <authorList>
            <person name="Wu M."/>
        </authorList>
    </citation>
    <scope>NUCLEOTIDE SEQUENCE [LARGE SCALE GENOMIC DNA]</scope>
    <source>
        <strain evidence="2 3">RA17</strain>
    </source>
</reference>
<dbReference type="AlphaFoldDB" id="A0A328U1W9"/>
<dbReference type="InterPro" id="IPR000182">
    <property type="entry name" value="GNAT_dom"/>
</dbReference>
<organism evidence="2 3">
    <name type="scientific">Paenibacillus montanisoli</name>
    <dbReference type="NCBI Taxonomy" id="2081970"/>
    <lineage>
        <taxon>Bacteria</taxon>
        <taxon>Bacillati</taxon>
        <taxon>Bacillota</taxon>
        <taxon>Bacilli</taxon>
        <taxon>Bacillales</taxon>
        <taxon>Paenibacillaceae</taxon>
        <taxon>Paenibacillus</taxon>
    </lineage>
</organism>
<evidence type="ECO:0000313" key="3">
    <source>
        <dbReference type="Proteomes" id="UP000249260"/>
    </source>
</evidence>
<dbReference type="InterPro" id="IPR016181">
    <property type="entry name" value="Acyl_CoA_acyltransferase"/>
</dbReference>
<sequence>MISYIGFSQLSANEMVALWNKGFEGYFFNATMELDRFLARTVSEGLSLEHSLAIAVNGEPVGFIMNGFRMLDGKKTVWNGGTGIAKDFRGKGYGKLLLERTIEMYREQGAERALLEAIVQNEPAIKLYQGAGYKITGQLIGAMNESALDASLLLPSFPHRFTIRHVKPMELRKLPYYDCLSAWQTQWQSHKDDECCMISDGAEQVGFALYKRIYSEDGKLNSIALYQCEAAPGRADKSKILKALLREVYGPLEAACKRVTLNLRSTNDELHELLDRLGFKPYVEQVHMELKL</sequence>
<dbReference type="OrthoDB" id="4228396at2"/>
<name>A0A328U1W9_9BACL</name>
<evidence type="ECO:0000313" key="2">
    <source>
        <dbReference type="EMBL" id="RAP76052.1"/>
    </source>
</evidence>
<dbReference type="PANTHER" id="PTHR43617">
    <property type="entry name" value="L-AMINO ACID N-ACETYLTRANSFERASE"/>
    <property type="match status" value="1"/>
</dbReference>
<dbReference type="RefSeq" id="WP_112882276.1">
    <property type="nucleotide sequence ID" value="NZ_QLUW01000002.1"/>
</dbReference>
<accession>A0A328U1W9</accession>
<dbReference type="Proteomes" id="UP000249260">
    <property type="component" value="Unassembled WGS sequence"/>
</dbReference>
<keyword evidence="2" id="KW-0808">Transferase</keyword>
<dbReference type="Pfam" id="PF00583">
    <property type="entry name" value="Acetyltransf_1"/>
    <property type="match status" value="1"/>
</dbReference>
<protein>
    <submittedName>
        <fullName evidence="2">GNAT family N-acetyltransferase</fullName>
    </submittedName>
</protein>
<dbReference type="InterPro" id="IPR050276">
    <property type="entry name" value="MshD_Acetyltransferase"/>
</dbReference>
<dbReference type="PROSITE" id="PS51186">
    <property type="entry name" value="GNAT"/>
    <property type="match status" value="1"/>
</dbReference>
<gene>
    <name evidence="2" type="ORF">DL346_11550</name>
</gene>
<comment type="caution">
    <text evidence="2">The sequence shown here is derived from an EMBL/GenBank/DDBJ whole genome shotgun (WGS) entry which is preliminary data.</text>
</comment>
<dbReference type="EMBL" id="QLUW01000002">
    <property type="protein sequence ID" value="RAP76052.1"/>
    <property type="molecule type" value="Genomic_DNA"/>
</dbReference>
<dbReference type="SUPFAM" id="SSF55729">
    <property type="entry name" value="Acyl-CoA N-acyltransferases (Nat)"/>
    <property type="match status" value="1"/>
</dbReference>
<keyword evidence="3" id="KW-1185">Reference proteome</keyword>
<dbReference type="CDD" id="cd04301">
    <property type="entry name" value="NAT_SF"/>
    <property type="match status" value="1"/>
</dbReference>
<evidence type="ECO:0000259" key="1">
    <source>
        <dbReference type="PROSITE" id="PS51186"/>
    </source>
</evidence>
<proteinExistence type="predicted"/>
<dbReference type="Gene3D" id="3.40.630.30">
    <property type="match status" value="2"/>
</dbReference>
<feature type="domain" description="N-acetyltransferase" evidence="1">
    <location>
        <begin position="5"/>
        <end position="155"/>
    </location>
</feature>
<dbReference type="GO" id="GO:0016747">
    <property type="term" value="F:acyltransferase activity, transferring groups other than amino-acyl groups"/>
    <property type="evidence" value="ECO:0007669"/>
    <property type="project" value="InterPro"/>
</dbReference>